<feature type="region of interest" description="Disordered" evidence="1">
    <location>
        <begin position="1524"/>
        <end position="1547"/>
    </location>
</feature>
<proteinExistence type="predicted"/>
<dbReference type="RefSeq" id="XP_017992996.1">
    <property type="nucleotide sequence ID" value="XM_018136948.1"/>
</dbReference>
<dbReference type="OrthoDB" id="10031156at2759"/>
<dbReference type="PANTHER" id="PTHR47839:SF1">
    <property type="entry name" value="DOMAIN PROTEIN, PUTATIVE (AFU_ORTHOLOGUE AFUA_6G04830)-RELATED"/>
    <property type="match status" value="1"/>
</dbReference>
<feature type="compositionally biased region" description="Polar residues" evidence="1">
    <location>
        <begin position="1524"/>
        <end position="1537"/>
    </location>
</feature>
<dbReference type="GeneID" id="28728823"/>
<keyword evidence="4" id="KW-1185">Reference proteome</keyword>
<dbReference type="Proteomes" id="UP000037751">
    <property type="component" value="Unassembled WGS sequence"/>
</dbReference>
<protein>
    <recommendedName>
        <fullName evidence="2">Sacsin/Nov domain-containing protein</fullName>
    </recommendedName>
</protein>
<dbReference type="Gene3D" id="3.30.565.10">
    <property type="entry name" value="Histidine kinase-like ATPase, C-terminal domain"/>
    <property type="match status" value="1"/>
</dbReference>
<name>A0A0M8MVV7_9BASI</name>
<gene>
    <name evidence="3" type="ORF">Malapachy_2459</name>
</gene>
<feature type="compositionally biased region" description="Pro residues" evidence="1">
    <location>
        <begin position="1462"/>
        <end position="1489"/>
    </location>
</feature>
<dbReference type="InterPro" id="IPR022155">
    <property type="entry name" value="DUF3684"/>
</dbReference>
<accession>A0A0M8MVV7</accession>
<dbReference type="SUPFAM" id="SSF55874">
    <property type="entry name" value="ATPase domain of HSP90 chaperone/DNA topoisomerase II/histidine kinase"/>
    <property type="match status" value="1"/>
</dbReference>
<evidence type="ECO:0000256" key="1">
    <source>
        <dbReference type="SAM" id="MobiDB-lite"/>
    </source>
</evidence>
<reference evidence="3 4" key="1">
    <citation type="submission" date="2015-07" db="EMBL/GenBank/DDBJ databases">
        <title>Draft Genome Sequence of Malassezia furfur CBS1878 and Malassezia pachydermatis CBS1879.</title>
        <authorList>
            <person name="Triana S."/>
            <person name="Ohm R."/>
            <person name="Gonzalez A."/>
            <person name="DeCock H."/>
            <person name="Restrepo S."/>
            <person name="Celis A."/>
        </authorList>
    </citation>
    <scope>NUCLEOTIDE SEQUENCE [LARGE SCALE GENOMIC DNA]</scope>
    <source>
        <strain evidence="3 4">CBS 1879</strain>
    </source>
</reference>
<dbReference type="NCBIfam" id="NF047352">
    <property type="entry name" value="P_loop_sacsin"/>
    <property type="match status" value="1"/>
</dbReference>
<sequence>MSLDMRALAHQALEASGRPDEAITVNQRALIDKILARYSAEFTVFRELLQNADDACATECELRFATNATVAHEQCPLIPKPPTPDVNAMLTQWTFRNNGKPFSGDDWHRLRKRIAEGNPDPERIGAFGVGFYSLFSICEEPIVMSGDELMGFFWKGDALFTRRAASPMSDVSSNGAPWTTFLMALREPTPFPESPLALSQFLATSLTFTSHVRSVALYLDDTMLCRITKDVGAPVPLTPSRHLTPTSPQRMLRVASMYMSNVDVHVDVARLVLLEAAAAAAREKPSLRQTIASAFSKTAAGGIASLFANAFSARTPTADSIASEHALDAAAQIETVHASMQIRMISAHINVSVPTAFSREIERSTKKPPPRTMPLHMVYMSKEALDAMDVPPEDATNVDAHVQALFEGILPRLDQQGRIFIGFRTHQTTSFSGAMAARFIPTVERESMDFIDRYCATWNIELLSIGGFVARAVYENEMQRLGAQWLQLKDKEQDAVLERALHAMRYFAFHRSSPSTRVAQALEDAFFACCTRPCISLLSTQGLRSSDQVRFPSAMLADFCREIPVLPPAHIEAAETFVMQLRARQMVRDITMDDVFGELGRRPLSPDEMTACLQWWCQVAQHPSYEPSLRSRLLRAAVVTTESGVQPLNEVTTFLHTGKLPPTVPLPPTCLVYSVSRSFRPAELQAVFPWHELSVSAWLTYMISLDQSPSQDVRTQHGLTHSPANAEAVLSTLAWAWGHLPKAQMHSVIEELQPLACIPTRAGMQRPGDAYFASVSLFSDLPVVVMPTMPVKGPLEKLLEALGVRRHVAIQLIFDRLLAAGDWSHVDLVVYLAKQSTHLTPAEWDRLRHTALFPAQGNGTERFRAAELFEPSDVLASMGVPLLAWQGARWRPSSDEAKLLFELGLQRHLPLDQVLTRAAPPSPSEIRAQALRYLFEKWEIYASSYTLRLASQYAFVPARDGHTYPPDQVYSDPAVACLGWPVVALSPVEALQLHVPRHPPPSALVERVCTTPPTTEAEARTAFAFLASVPTLSANEYRKFSRAPIVPVNQRGMVAPCECYFLSSTPAPPEYRAVFAYIDMGPDANVFLRACGVTDEPSVGELVHQLLAQPMRWYELCGKPESYLDILRKVAFHLDTLPRDMIKAMRQAPFLLCMQSSREQSETESTESMTATSPIQYELRRASDIVLVDDAHVHMLFGAHLWTAPPDDAMEPLYATLGAPFLSSLVTESFSVASEVRTDTPTTNTVRATIMERTPIFLFEKRTSSAKDIQHDMAWLTQHLDVVQVGTPGLQQTRVLSYMNATWKDVQRCSAMMKTHRQRVILHLASDMELDWFEVASALAKVMLTRQSLPDVLLLMTVLSSPLRSLKRKGFHVDKILAQAQAQTSAPAKVRPTTTNTPEWSSLEHQLCQMFPDVDPAYAAQLLRSFEAQHLAQASEVLLQGAYPRVSSASREDTDTKLPVQQPQPRPPSPPSPPIKPPQPTPTPTPAAPALPTKGEKEQAIMAPKPDMPTSLIQQWKARWSGTGSRLSSLANGTSSIRRPASDDTAVAPTSDIQRHVQNAIQASRPDASRIIQSQSQTEEVQKAANSYCSIAGIDVDLRLAGQVAGMNVFVSADLDAEATLAHNQAALHRMIEMVYRPIGTIFGVDPRCLNVFCDTKGPSIAFNRGGTIFLNLRYYLAWHDNDVLQGRLTSPLISVYFSLAHELAHNLVAAHNSEHEFYFSSIAEQYFMSLAQYIATL</sequence>
<organism evidence="3 4">
    <name type="scientific">Malassezia pachydermatis</name>
    <dbReference type="NCBI Taxonomy" id="77020"/>
    <lineage>
        <taxon>Eukaryota</taxon>
        <taxon>Fungi</taxon>
        <taxon>Dikarya</taxon>
        <taxon>Basidiomycota</taxon>
        <taxon>Ustilaginomycotina</taxon>
        <taxon>Malasseziomycetes</taxon>
        <taxon>Malasseziales</taxon>
        <taxon>Malasseziaceae</taxon>
        <taxon>Malassezia</taxon>
    </lineage>
</organism>
<dbReference type="PANTHER" id="PTHR47839">
    <property type="entry name" value="DOMAIN PROTEIN, PUTATIVE (AFU_ORTHOLOGUE AFUA_6G04830)-RELATED"/>
    <property type="match status" value="1"/>
</dbReference>
<evidence type="ECO:0000313" key="4">
    <source>
        <dbReference type="Proteomes" id="UP000037751"/>
    </source>
</evidence>
<dbReference type="InterPro" id="IPR058210">
    <property type="entry name" value="SACS/Nov_dom"/>
</dbReference>
<dbReference type="STRING" id="77020.A0A0M8MVV7"/>
<dbReference type="InterPro" id="IPR036890">
    <property type="entry name" value="HATPase_C_sf"/>
</dbReference>
<evidence type="ECO:0000259" key="2">
    <source>
        <dbReference type="Pfam" id="PF25794"/>
    </source>
</evidence>
<dbReference type="Pfam" id="PF12449">
    <property type="entry name" value="DUF3684"/>
    <property type="match status" value="1"/>
</dbReference>
<dbReference type="VEuPathDB" id="FungiDB:Malapachy_2459"/>
<feature type="domain" description="Sacsin/Nov" evidence="2">
    <location>
        <begin position="30"/>
        <end position="150"/>
    </location>
</feature>
<dbReference type="EMBL" id="LGAV01000002">
    <property type="protein sequence ID" value="KOS15364.1"/>
    <property type="molecule type" value="Genomic_DNA"/>
</dbReference>
<feature type="region of interest" description="Disordered" evidence="1">
    <location>
        <begin position="1445"/>
        <end position="1497"/>
    </location>
</feature>
<evidence type="ECO:0000313" key="3">
    <source>
        <dbReference type="EMBL" id="KOS15364.1"/>
    </source>
</evidence>
<dbReference type="Pfam" id="PF25794">
    <property type="entry name" value="SACS"/>
    <property type="match status" value="1"/>
</dbReference>
<comment type="caution">
    <text evidence="3">The sequence shown here is derived from an EMBL/GenBank/DDBJ whole genome shotgun (WGS) entry which is preliminary data.</text>
</comment>